<dbReference type="SUPFAM" id="SSF55729">
    <property type="entry name" value="Acyl-CoA N-acyltransferases (Nat)"/>
    <property type="match status" value="1"/>
</dbReference>
<dbReference type="PROSITE" id="PS51186">
    <property type="entry name" value="GNAT"/>
    <property type="match status" value="1"/>
</dbReference>
<dbReference type="OrthoDB" id="3216107at2"/>
<dbReference type="Pfam" id="PF00583">
    <property type="entry name" value="Acetyltransf_1"/>
    <property type="match status" value="1"/>
</dbReference>
<protein>
    <recommendedName>
        <fullName evidence="1">N-acetyltransferase domain-containing protein</fullName>
    </recommendedName>
</protein>
<keyword evidence="3" id="KW-1185">Reference proteome</keyword>
<dbReference type="EMBL" id="CACSIO010000062">
    <property type="protein sequence ID" value="CAA0125633.1"/>
    <property type="molecule type" value="Genomic_DNA"/>
</dbReference>
<dbReference type="CDD" id="cd04301">
    <property type="entry name" value="NAT_SF"/>
    <property type="match status" value="1"/>
</dbReference>
<reference evidence="2 3" key="1">
    <citation type="submission" date="2019-11" db="EMBL/GenBank/DDBJ databases">
        <authorList>
            <person name="Holert J."/>
        </authorList>
    </citation>
    <scope>NUCLEOTIDE SEQUENCE [LARGE SCALE GENOMIC DNA]</scope>
    <source>
        <strain evidence="2">SB11_3</strain>
    </source>
</reference>
<sequence>MRIDQVNIHPVKIDQANIDNLTQLWSAYQADTQVFTHVTLKKNRSWPHRLWLSGCKLDAQLLATVAEHSAADAKLPIWPDLASNNKADAITAMEDLINNNPTWLEAMRHTAMALDLKSAINDSQRPLGTTPTAMQIHQVKNASDIATWVVTGSEAFGYTIDPEIIQQMVERDNVYIYTGIEPTTGLAAATGLLFITGDIAGIHQIGVPATFRGKGYANQMMQALIQQAKDTGATTAVLQASVAGQPVYEKLGFTPLFPIVYLKKALAL</sequence>
<accession>A0A5S9R1M4</accession>
<evidence type="ECO:0000313" key="3">
    <source>
        <dbReference type="Proteomes" id="UP000441399"/>
    </source>
</evidence>
<feature type="domain" description="N-acetyltransferase" evidence="1">
    <location>
        <begin position="134"/>
        <end position="268"/>
    </location>
</feature>
<proteinExistence type="predicted"/>
<dbReference type="AlphaFoldDB" id="A0A5S9R1M4"/>
<evidence type="ECO:0000313" key="2">
    <source>
        <dbReference type="EMBL" id="CAA0125633.1"/>
    </source>
</evidence>
<name>A0A5S9R1M4_9GAMM</name>
<dbReference type="InterPro" id="IPR000182">
    <property type="entry name" value="GNAT_dom"/>
</dbReference>
<dbReference type="Proteomes" id="UP000441399">
    <property type="component" value="Unassembled WGS sequence"/>
</dbReference>
<dbReference type="InterPro" id="IPR016181">
    <property type="entry name" value="Acyl_CoA_acyltransferase"/>
</dbReference>
<dbReference type="GO" id="GO:0016747">
    <property type="term" value="F:acyltransferase activity, transferring groups other than amino-acyl groups"/>
    <property type="evidence" value="ECO:0007669"/>
    <property type="project" value="InterPro"/>
</dbReference>
<dbReference type="Gene3D" id="3.40.630.30">
    <property type="match status" value="1"/>
</dbReference>
<gene>
    <name evidence="2" type="ORF">OPDIPICF_03517</name>
</gene>
<organism evidence="2 3">
    <name type="scientific">BD1-7 clade bacterium</name>
    <dbReference type="NCBI Taxonomy" id="2029982"/>
    <lineage>
        <taxon>Bacteria</taxon>
        <taxon>Pseudomonadati</taxon>
        <taxon>Pseudomonadota</taxon>
        <taxon>Gammaproteobacteria</taxon>
        <taxon>Cellvibrionales</taxon>
        <taxon>Spongiibacteraceae</taxon>
        <taxon>BD1-7 clade</taxon>
    </lineage>
</organism>
<evidence type="ECO:0000259" key="1">
    <source>
        <dbReference type="PROSITE" id="PS51186"/>
    </source>
</evidence>